<feature type="domain" description="HD" evidence="4">
    <location>
        <begin position="48"/>
        <end position="147"/>
    </location>
</feature>
<dbReference type="Pfam" id="PF13291">
    <property type="entry name" value="ACT_4"/>
    <property type="match status" value="1"/>
</dbReference>
<comment type="pathway">
    <text evidence="1">Purine metabolism.</text>
</comment>
<dbReference type="PANTHER" id="PTHR21262:SF31">
    <property type="entry name" value="GTP PYROPHOSPHOKINASE"/>
    <property type="match status" value="1"/>
</dbReference>
<evidence type="ECO:0000256" key="1">
    <source>
        <dbReference type="ARBA" id="ARBA00025704"/>
    </source>
</evidence>
<evidence type="ECO:0000313" key="6">
    <source>
        <dbReference type="EMBL" id="OGD14594.1"/>
    </source>
</evidence>
<evidence type="ECO:0000259" key="5">
    <source>
        <dbReference type="PROSITE" id="PS51880"/>
    </source>
</evidence>
<dbReference type="InterPro" id="IPR002912">
    <property type="entry name" value="ACT_dom"/>
</dbReference>
<dbReference type="FunFam" id="3.30.460.10:FF:000001">
    <property type="entry name" value="GTP pyrophosphokinase RelA"/>
    <property type="match status" value="1"/>
</dbReference>
<dbReference type="CDD" id="cd04876">
    <property type="entry name" value="ACT_RelA-SpoT"/>
    <property type="match status" value="1"/>
</dbReference>
<dbReference type="Pfam" id="PF02824">
    <property type="entry name" value="TGS"/>
    <property type="match status" value="1"/>
</dbReference>
<comment type="function">
    <text evidence="2">In eubacteria ppGpp (guanosine 3'-diphosphate 5'-diphosphate) is a mediator of the stringent response that coordinates a variety of cellular activities in response to changes in nutritional abundance.</text>
</comment>
<organism evidence="6 7">
    <name type="scientific">Candidatus Sediminicultor quintus</name>
    <dbReference type="NCBI Taxonomy" id="1797291"/>
    <lineage>
        <taxon>Bacteria</taxon>
        <taxon>Pseudomonadati</taxon>
        <taxon>Atribacterota</taxon>
        <taxon>Candidatus Phoenicimicrobiia</taxon>
        <taxon>Candidatus Pheonicimicrobiales</taxon>
        <taxon>Candidatus Phoenicimicrobiaceae</taxon>
        <taxon>Candidatus Sediminicultor</taxon>
    </lineage>
</organism>
<dbReference type="Pfam" id="PF13328">
    <property type="entry name" value="HD_4"/>
    <property type="match status" value="1"/>
</dbReference>
<evidence type="ECO:0000259" key="4">
    <source>
        <dbReference type="PROSITE" id="PS51831"/>
    </source>
</evidence>
<evidence type="ECO:0000313" key="7">
    <source>
        <dbReference type="Proteomes" id="UP000177701"/>
    </source>
</evidence>
<sequence length="715" mass="83018">MSQFTLIRHILKRISQYAPQADLSLVKKAYRYSVKAHREQKRYSGEPYTSHLLEVAKILVDLELDVITISAGILHDIIEDTDTSLSTIKEEFDEEITMLVNGVTKLSRISFKTQEEQQAENYRKMFLAMAEDVRVILIKLADRLNNMRTLQYIPPHKRLKVAQETLEIYVPIANRLGISRIQWELEDLSLCYLEPIKYKMIVNRIAKNRLERERYVESIKEIIQKELQKVEIKAEIRGRPKNIYSIYKKMEKGKKDFFQIYDLIATRIICNSVRDCYAVLGLLHSIWKPMPGRFKDYIAMPKSNMYQSLHTTVITSKGEPLEIQIRTWEMHKTAEYGIAAHWKYKEKVDLKKDKKLEDRLSWLRQILEWQTDLKDPKEFMENLKIGLFQDEVFIFTPKGDVKILPLGSTPVDFAYLIHTDVGHRCVGAKVNKKIVPLNYKMKSGDIVEILTSKSSRGPSRDWLKIAKTSGAKNRIRIWFKKEMREENIQKGKELFEKEMGKYKIETSPELTKKLKEVSIELGFTELESMFENIGYGKLTPYQILSKIIPQDKISPIIPLVKPKKRIDQGIRVQGINDVMIRFSRCCNPIPGDEIIGYITRGRGVSIHKADCSNVDFVSAEKDRLVKVEWIKTEELFYPVKIKIVADDRPNLVSDIMLIFSSLKITVSAVNARTDKNNIANIDVTISITNLDQLQEIIQKIKKIKSVLIVKRVTTF</sequence>
<dbReference type="GO" id="GO:0015949">
    <property type="term" value="P:nucleobase-containing small molecule interconversion"/>
    <property type="evidence" value="ECO:0007669"/>
    <property type="project" value="UniProtKB-ARBA"/>
</dbReference>
<comment type="similarity">
    <text evidence="2">Belongs to the relA/spoT family.</text>
</comment>
<feature type="domain" description="TGS" evidence="5">
    <location>
        <begin position="390"/>
        <end position="451"/>
    </location>
</feature>
<dbReference type="InterPro" id="IPR043519">
    <property type="entry name" value="NT_sf"/>
</dbReference>
<dbReference type="InterPro" id="IPR033655">
    <property type="entry name" value="TGS_RelA/SpoT"/>
</dbReference>
<dbReference type="SMART" id="SM00954">
    <property type="entry name" value="RelA_SpoT"/>
    <property type="match status" value="1"/>
</dbReference>
<dbReference type="FunFam" id="3.10.20.30:FF:000002">
    <property type="entry name" value="GTP pyrophosphokinase (RelA/SpoT)"/>
    <property type="match status" value="1"/>
</dbReference>
<dbReference type="NCBIfam" id="TIGR00691">
    <property type="entry name" value="spoT_relA"/>
    <property type="match status" value="1"/>
</dbReference>
<dbReference type="InterPro" id="IPR006674">
    <property type="entry name" value="HD_domain"/>
</dbReference>
<gene>
    <name evidence="6" type="ORF">A2V47_04925</name>
</gene>
<dbReference type="PROSITE" id="PS51671">
    <property type="entry name" value="ACT"/>
    <property type="match status" value="1"/>
</dbReference>
<dbReference type="SUPFAM" id="SSF109604">
    <property type="entry name" value="HD-domain/PDEase-like"/>
    <property type="match status" value="1"/>
</dbReference>
<dbReference type="CDD" id="cd05399">
    <property type="entry name" value="NT_Rel-Spo_like"/>
    <property type="match status" value="1"/>
</dbReference>
<comment type="caution">
    <text evidence="6">The sequence shown here is derived from an EMBL/GenBank/DDBJ whole genome shotgun (WGS) entry which is preliminary data.</text>
</comment>
<dbReference type="InterPro" id="IPR004095">
    <property type="entry name" value="TGS"/>
</dbReference>
<dbReference type="EMBL" id="MEYH01000080">
    <property type="protein sequence ID" value="OGD14594.1"/>
    <property type="molecule type" value="Genomic_DNA"/>
</dbReference>
<dbReference type="Proteomes" id="UP000177701">
    <property type="component" value="Unassembled WGS sequence"/>
</dbReference>
<dbReference type="Gene3D" id="1.10.3210.10">
    <property type="entry name" value="Hypothetical protein af1432"/>
    <property type="match status" value="1"/>
</dbReference>
<dbReference type="SUPFAM" id="SSF81271">
    <property type="entry name" value="TGS-like"/>
    <property type="match status" value="1"/>
</dbReference>
<dbReference type="Gene3D" id="3.10.20.30">
    <property type="match status" value="1"/>
</dbReference>
<dbReference type="InterPro" id="IPR012676">
    <property type="entry name" value="TGS-like"/>
</dbReference>
<dbReference type="GO" id="GO:0005886">
    <property type="term" value="C:plasma membrane"/>
    <property type="evidence" value="ECO:0007669"/>
    <property type="project" value="TreeGrafter"/>
</dbReference>
<dbReference type="PANTHER" id="PTHR21262">
    <property type="entry name" value="GUANOSINE-3',5'-BIS DIPHOSPHATE 3'-PYROPHOSPHOHYDROLASE"/>
    <property type="match status" value="1"/>
</dbReference>
<dbReference type="Pfam" id="PF04607">
    <property type="entry name" value="RelA_SpoT"/>
    <property type="match status" value="1"/>
</dbReference>
<dbReference type="InterPro" id="IPR045865">
    <property type="entry name" value="ACT-like_dom_sf"/>
</dbReference>
<dbReference type="SUPFAM" id="SSF81301">
    <property type="entry name" value="Nucleotidyltransferase"/>
    <property type="match status" value="1"/>
</dbReference>
<protein>
    <submittedName>
        <fullName evidence="6">(P)ppGpp synthetase</fullName>
    </submittedName>
</protein>
<dbReference type="Gene3D" id="3.30.460.10">
    <property type="entry name" value="Beta Polymerase, domain 2"/>
    <property type="match status" value="1"/>
</dbReference>
<name>A0A1F5A9T1_9BACT</name>
<dbReference type="PROSITE" id="PS51831">
    <property type="entry name" value="HD"/>
    <property type="match status" value="1"/>
</dbReference>
<dbReference type="STRING" id="1797291.A2V47_04925"/>
<dbReference type="Gene3D" id="3.30.70.260">
    <property type="match status" value="1"/>
</dbReference>
<dbReference type="PROSITE" id="PS51880">
    <property type="entry name" value="TGS"/>
    <property type="match status" value="1"/>
</dbReference>
<proteinExistence type="inferred from homology"/>
<accession>A0A1F5A9T1</accession>
<reference evidence="6 7" key="1">
    <citation type="journal article" date="2016" name="Nat. Commun.">
        <title>Thousands of microbial genomes shed light on interconnected biogeochemical processes in an aquifer system.</title>
        <authorList>
            <person name="Anantharaman K."/>
            <person name="Brown C.T."/>
            <person name="Hug L.A."/>
            <person name="Sharon I."/>
            <person name="Castelle C.J."/>
            <person name="Probst A.J."/>
            <person name="Thomas B.C."/>
            <person name="Singh A."/>
            <person name="Wilkins M.J."/>
            <person name="Karaoz U."/>
            <person name="Brodie E.L."/>
            <person name="Williams K.H."/>
            <person name="Hubbard S.S."/>
            <person name="Banfield J.F."/>
        </authorList>
    </citation>
    <scope>NUCLEOTIDE SEQUENCE [LARGE SCALE GENOMIC DNA]</scope>
</reference>
<dbReference type="InterPro" id="IPR007685">
    <property type="entry name" value="RelA_SpoT"/>
</dbReference>
<evidence type="ECO:0000256" key="2">
    <source>
        <dbReference type="RuleBase" id="RU003847"/>
    </source>
</evidence>
<dbReference type="InterPro" id="IPR004811">
    <property type="entry name" value="RelA/Spo_fam"/>
</dbReference>
<dbReference type="FunFam" id="1.10.3210.10:FF:000001">
    <property type="entry name" value="GTP pyrophosphokinase RelA"/>
    <property type="match status" value="1"/>
</dbReference>
<dbReference type="CDD" id="cd01668">
    <property type="entry name" value="TGS_RSH"/>
    <property type="match status" value="1"/>
</dbReference>
<dbReference type="InterPro" id="IPR003607">
    <property type="entry name" value="HD/PDEase_dom"/>
</dbReference>
<dbReference type="GO" id="GO:0015969">
    <property type="term" value="P:guanosine tetraphosphate metabolic process"/>
    <property type="evidence" value="ECO:0007669"/>
    <property type="project" value="InterPro"/>
</dbReference>
<dbReference type="SMART" id="SM00471">
    <property type="entry name" value="HDc"/>
    <property type="match status" value="1"/>
</dbReference>
<evidence type="ECO:0000259" key="3">
    <source>
        <dbReference type="PROSITE" id="PS51671"/>
    </source>
</evidence>
<dbReference type="CDD" id="cd00077">
    <property type="entry name" value="HDc"/>
    <property type="match status" value="1"/>
</dbReference>
<feature type="domain" description="ACT" evidence="3">
    <location>
        <begin position="640"/>
        <end position="714"/>
    </location>
</feature>
<dbReference type="SUPFAM" id="SSF55021">
    <property type="entry name" value="ACT-like"/>
    <property type="match status" value="1"/>
</dbReference>
<dbReference type="InterPro" id="IPR012675">
    <property type="entry name" value="Beta-grasp_dom_sf"/>
</dbReference>
<dbReference type="AlphaFoldDB" id="A0A1F5A9T1"/>